<dbReference type="PROSITE" id="PS00455">
    <property type="entry name" value="AMP_BINDING"/>
    <property type="match status" value="1"/>
</dbReference>
<dbReference type="Proteomes" id="UP001165080">
    <property type="component" value="Unassembled WGS sequence"/>
</dbReference>
<evidence type="ECO:0000256" key="7">
    <source>
        <dbReference type="ARBA" id="ARBA00023014"/>
    </source>
</evidence>
<protein>
    <recommendedName>
        <fullName evidence="9">2Fe-2S ferredoxin-type domain-containing protein</fullName>
    </recommendedName>
</protein>
<keyword evidence="4" id="KW-0479">Metal-binding</keyword>
<evidence type="ECO:0000256" key="8">
    <source>
        <dbReference type="ARBA" id="ARBA00034078"/>
    </source>
</evidence>
<dbReference type="PROSITE" id="PS51085">
    <property type="entry name" value="2FE2S_FER_2"/>
    <property type="match status" value="1"/>
</dbReference>
<dbReference type="InterPro" id="IPR036010">
    <property type="entry name" value="2Fe-2S_ferredoxin-like_sf"/>
</dbReference>
<evidence type="ECO:0000313" key="12">
    <source>
        <dbReference type="Proteomes" id="UP001165080"/>
    </source>
</evidence>
<dbReference type="Pfam" id="PF00501">
    <property type="entry name" value="AMP-binding"/>
    <property type="match status" value="1"/>
</dbReference>
<comment type="cofactor">
    <cofactor evidence="8">
        <name>[2Fe-2S] cluster</name>
        <dbReference type="ChEBI" id="CHEBI:190135"/>
    </cofactor>
</comment>
<reference evidence="10 12" key="2">
    <citation type="journal article" date="2023" name="Commun. Biol.">
        <title>Reorganization of the ancestral sex-determining regions during the evolution of trioecy in Pleodorina starrii.</title>
        <authorList>
            <person name="Takahashi K."/>
            <person name="Suzuki S."/>
            <person name="Kawai-Toyooka H."/>
            <person name="Yamamoto K."/>
            <person name="Hamaji T."/>
            <person name="Ootsuki R."/>
            <person name="Yamaguchi H."/>
            <person name="Kawachi M."/>
            <person name="Higashiyama T."/>
            <person name="Nozaki H."/>
        </authorList>
    </citation>
    <scope>NUCLEOTIDE SEQUENCE [LARGE SCALE GENOMIC DNA]</scope>
    <source>
        <strain evidence="10 12">NIES-4479</strain>
    </source>
</reference>
<keyword evidence="7" id="KW-0411">Iron-sulfur</keyword>
<reference evidence="10" key="1">
    <citation type="submission" date="2022-08" db="EMBL/GenBank/DDBJ databases">
        <authorList>
            <person name="Takahashi K."/>
            <person name="Suzuki S."/>
            <person name="Kawachi M."/>
            <person name="Higashiyama T."/>
            <person name="Nozaki H."/>
        </authorList>
    </citation>
    <scope>NUCLEOTIDE SEQUENCE</scope>
    <source>
        <strain evidence="10">NIES-4479</strain>
    </source>
</reference>
<evidence type="ECO:0000313" key="10">
    <source>
        <dbReference type="EMBL" id="GLC62661.1"/>
    </source>
</evidence>
<name>A0A9W6C4M4_9CHLO</name>
<dbReference type="GO" id="GO:0051537">
    <property type="term" value="F:2 iron, 2 sulfur cluster binding"/>
    <property type="evidence" value="ECO:0007669"/>
    <property type="project" value="UniProtKB-KW"/>
</dbReference>
<dbReference type="GO" id="GO:0016491">
    <property type="term" value="F:oxidoreductase activity"/>
    <property type="evidence" value="ECO:0007669"/>
    <property type="project" value="UniProtKB-KW"/>
</dbReference>
<evidence type="ECO:0000256" key="1">
    <source>
        <dbReference type="ARBA" id="ARBA00006432"/>
    </source>
</evidence>
<comment type="similarity">
    <text evidence="1">Belongs to the ATP-dependent AMP-binding enzyme family.</text>
</comment>
<dbReference type="Pfam" id="PF00111">
    <property type="entry name" value="Fer2"/>
    <property type="match status" value="1"/>
</dbReference>
<dbReference type="CDD" id="cd00207">
    <property type="entry name" value="fer2"/>
    <property type="match status" value="1"/>
</dbReference>
<dbReference type="InterPro" id="IPR020845">
    <property type="entry name" value="AMP-binding_CS"/>
</dbReference>
<dbReference type="InterPro" id="IPR001041">
    <property type="entry name" value="2Fe-2S_ferredoxin-type"/>
</dbReference>
<dbReference type="EMBL" id="BRXU01000068">
    <property type="protein sequence ID" value="GLC62661.1"/>
    <property type="molecule type" value="Genomic_DNA"/>
</dbReference>
<gene>
    <name evidence="10" type="primary">PLESTB003798</name>
    <name evidence="11" type="synonym">PLESTB003830</name>
    <name evidence="10" type="ORF">PLESTB_001925100</name>
    <name evidence="11" type="ORF">PLESTB_001928300</name>
</gene>
<dbReference type="PANTHER" id="PTHR43201">
    <property type="entry name" value="ACYL-COA SYNTHETASE"/>
    <property type="match status" value="1"/>
</dbReference>
<keyword evidence="2" id="KW-0436">Ligase</keyword>
<dbReference type="SUPFAM" id="SSF54292">
    <property type="entry name" value="2Fe-2S ferredoxin-like"/>
    <property type="match status" value="1"/>
</dbReference>
<dbReference type="EMBL" id="BRXU01000068">
    <property type="protein sequence ID" value="GLC62691.1"/>
    <property type="molecule type" value="Genomic_DNA"/>
</dbReference>
<dbReference type="GO" id="GO:0006631">
    <property type="term" value="P:fatty acid metabolic process"/>
    <property type="evidence" value="ECO:0007669"/>
    <property type="project" value="TreeGrafter"/>
</dbReference>
<dbReference type="Gene3D" id="3.40.50.12780">
    <property type="entry name" value="N-terminal domain of ligase-like"/>
    <property type="match status" value="1"/>
</dbReference>
<accession>A0A9W6C4M4</accession>
<dbReference type="InterPro" id="IPR006058">
    <property type="entry name" value="2Fe2S_fd_BS"/>
</dbReference>
<evidence type="ECO:0000259" key="9">
    <source>
        <dbReference type="PROSITE" id="PS51085"/>
    </source>
</evidence>
<dbReference type="SUPFAM" id="SSF47741">
    <property type="entry name" value="CO dehydrogenase ISP C-domain like"/>
    <property type="match status" value="1"/>
</dbReference>
<dbReference type="Gene3D" id="1.10.150.120">
    <property type="entry name" value="[2Fe-2S]-binding domain"/>
    <property type="match status" value="1"/>
</dbReference>
<dbReference type="InterPro" id="IPR045851">
    <property type="entry name" value="AMP-bd_C_sf"/>
</dbReference>
<sequence>MLLSDVLRHEIGLTGTHVGCEHGVCGACTVQIDGAPARACLVLAAQAEGMNIRTVEALAAETGRLSVLQQAFRDHHGLQCGFCTSGILMTLDALLAADPDASEGVIRDALSGNLCRCTGYEPIVRAALAARDTDPTALAIVDGDVRLTYEEWYGRISALVSYLDGLGARKGDHVVTLLQNRWENASLHWAAQFAGLIITPVNWRATAEDLSHVLTDSGAQLLIFDDIAADAVAACSEAATVQRLTLRDLQEALARTAPPAQPRADADCISLMLYTSGTTSKPKGVPRRHRTERAAAVAHVAQNLYAYKERTLGVMPLYHTMGVRSLLAHALINGTFVCLPRFSVSTALALIENERITNLYLVPTLYHDMVNNPDFSPDRVRSVRKLGYAGAPMTDGLTAQLDRLFQPDLFVNHYGSSEVYTFSIDQSAARKPGSAGRAGLNQIIRVIRLDAEDVDSLAAPREEGQIIALLQGDEAFEGYWRRPDADRKALRDGWYLTGDTGFFDEEGDLFVTGRVDDMIITGGENVSPVEVESCLSLHRLVDEVAVVGLPDERWGKVVTAFIRRRDPSLTPEMLDEHCKHSGLANFRRPRSYVFVREIPRSPVGKLLRRCLVAGEYEPEKLPTNA</sequence>
<dbReference type="Pfam" id="PF01799">
    <property type="entry name" value="Fer2_2"/>
    <property type="match status" value="1"/>
</dbReference>
<dbReference type="SUPFAM" id="SSF56801">
    <property type="entry name" value="Acetyl-CoA synthetase-like"/>
    <property type="match status" value="1"/>
</dbReference>
<evidence type="ECO:0000256" key="4">
    <source>
        <dbReference type="ARBA" id="ARBA00022723"/>
    </source>
</evidence>
<keyword evidence="3" id="KW-0001">2Fe-2S</keyword>
<dbReference type="InterPro" id="IPR012675">
    <property type="entry name" value="Beta-grasp_dom_sf"/>
</dbReference>
<proteinExistence type="inferred from homology"/>
<evidence type="ECO:0000256" key="2">
    <source>
        <dbReference type="ARBA" id="ARBA00022598"/>
    </source>
</evidence>
<dbReference type="Gene3D" id="3.30.300.30">
    <property type="match status" value="1"/>
</dbReference>
<dbReference type="AlphaFoldDB" id="A0A9W6C4M4"/>
<dbReference type="InterPro" id="IPR042099">
    <property type="entry name" value="ANL_N_sf"/>
</dbReference>
<dbReference type="InterPro" id="IPR036884">
    <property type="entry name" value="2Fe-2S-bd_dom_sf"/>
</dbReference>
<keyword evidence="12" id="KW-1185">Reference proteome</keyword>
<dbReference type="GO" id="GO:0031956">
    <property type="term" value="F:medium-chain fatty acid-CoA ligase activity"/>
    <property type="evidence" value="ECO:0007669"/>
    <property type="project" value="TreeGrafter"/>
</dbReference>
<comment type="caution">
    <text evidence="10">The sequence shown here is derived from an EMBL/GenBank/DDBJ whole genome shotgun (WGS) entry which is preliminary data.</text>
</comment>
<dbReference type="GO" id="GO:0046872">
    <property type="term" value="F:metal ion binding"/>
    <property type="evidence" value="ECO:0007669"/>
    <property type="project" value="UniProtKB-KW"/>
</dbReference>
<feature type="domain" description="2Fe-2S ferredoxin-type" evidence="9">
    <location>
        <begin position="1"/>
        <end position="58"/>
    </location>
</feature>
<keyword evidence="6" id="KW-0408">Iron</keyword>
<dbReference type="PANTHER" id="PTHR43201:SF5">
    <property type="entry name" value="MEDIUM-CHAIN ACYL-COA LIGASE ACSF2, MITOCHONDRIAL"/>
    <property type="match status" value="1"/>
</dbReference>
<dbReference type="InterPro" id="IPR002888">
    <property type="entry name" value="2Fe-2S-bd"/>
</dbReference>
<organism evidence="10 12">
    <name type="scientific">Pleodorina starrii</name>
    <dbReference type="NCBI Taxonomy" id="330485"/>
    <lineage>
        <taxon>Eukaryota</taxon>
        <taxon>Viridiplantae</taxon>
        <taxon>Chlorophyta</taxon>
        <taxon>core chlorophytes</taxon>
        <taxon>Chlorophyceae</taxon>
        <taxon>CS clade</taxon>
        <taxon>Chlamydomonadales</taxon>
        <taxon>Volvocaceae</taxon>
        <taxon>Pleodorina</taxon>
    </lineage>
</organism>
<evidence type="ECO:0000256" key="5">
    <source>
        <dbReference type="ARBA" id="ARBA00023002"/>
    </source>
</evidence>
<keyword evidence="5" id="KW-0560">Oxidoreductase</keyword>
<dbReference type="InterPro" id="IPR025110">
    <property type="entry name" value="AMP-bd_C"/>
</dbReference>
<dbReference type="Pfam" id="PF13193">
    <property type="entry name" value="AMP-binding_C"/>
    <property type="match status" value="1"/>
</dbReference>
<evidence type="ECO:0000313" key="11">
    <source>
        <dbReference type="EMBL" id="GLC62691.1"/>
    </source>
</evidence>
<dbReference type="InterPro" id="IPR000873">
    <property type="entry name" value="AMP-dep_synth/lig_dom"/>
</dbReference>
<evidence type="ECO:0000256" key="6">
    <source>
        <dbReference type="ARBA" id="ARBA00023004"/>
    </source>
</evidence>
<dbReference type="Gene3D" id="3.10.20.30">
    <property type="match status" value="1"/>
</dbReference>
<evidence type="ECO:0000256" key="3">
    <source>
        <dbReference type="ARBA" id="ARBA00022714"/>
    </source>
</evidence>
<dbReference type="PROSITE" id="PS00197">
    <property type="entry name" value="2FE2S_FER_1"/>
    <property type="match status" value="1"/>
</dbReference>